<protein>
    <submittedName>
        <fullName evidence="1">Uncharacterized protein</fullName>
    </submittedName>
</protein>
<reference evidence="1 2" key="1">
    <citation type="submission" date="2013-07" db="EMBL/GenBank/DDBJ databases">
        <authorList>
            <person name="Genoscope - CEA"/>
        </authorList>
    </citation>
    <scope>NUCLEOTIDE SEQUENCE [LARGE SCALE GENOMIC DNA]</scope>
    <source>
        <strain evidence="2">FRM16 / DSM 17909</strain>
    </source>
</reference>
<evidence type="ECO:0000313" key="1">
    <source>
        <dbReference type="EMBL" id="CDG18814.1"/>
    </source>
</evidence>
<dbReference type="Proteomes" id="UP000032721">
    <property type="component" value="Chromosome"/>
</dbReference>
<name>A0A068QVL9_9GAMM</name>
<dbReference type="KEGG" id="xdo:XDD1_3115"/>
<evidence type="ECO:0000313" key="2">
    <source>
        <dbReference type="Proteomes" id="UP000032721"/>
    </source>
</evidence>
<dbReference type="AlphaFoldDB" id="A0A068QVL9"/>
<proteinExistence type="predicted"/>
<gene>
    <name evidence="1" type="ORF">XDD1_3115</name>
</gene>
<sequence>MFISDPLHIYIIKYEMDMYILN</sequence>
<dbReference type="EMBL" id="FO704550">
    <property type="protein sequence ID" value="CDG18814.1"/>
    <property type="molecule type" value="Genomic_DNA"/>
</dbReference>
<organism evidence="1 2">
    <name type="scientific">Xenorhabdus doucetiae</name>
    <dbReference type="NCBI Taxonomy" id="351671"/>
    <lineage>
        <taxon>Bacteria</taxon>
        <taxon>Pseudomonadati</taxon>
        <taxon>Pseudomonadota</taxon>
        <taxon>Gammaproteobacteria</taxon>
        <taxon>Enterobacterales</taxon>
        <taxon>Morganellaceae</taxon>
        <taxon>Xenorhabdus</taxon>
    </lineage>
</organism>
<accession>A0A068QVL9</accession>
<dbReference type="HOGENOM" id="CLU_222047_0_0_6"/>